<evidence type="ECO:0000313" key="3">
    <source>
        <dbReference type="Proteomes" id="UP000051952"/>
    </source>
</evidence>
<gene>
    <name evidence="2" type="ORF">BSAL_75975</name>
</gene>
<dbReference type="AlphaFoldDB" id="A0A0S4IYR0"/>
<feature type="compositionally biased region" description="Low complexity" evidence="1">
    <location>
        <begin position="105"/>
        <end position="119"/>
    </location>
</feature>
<keyword evidence="3" id="KW-1185">Reference proteome</keyword>
<feature type="region of interest" description="Disordered" evidence="1">
    <location>
        <begin position="1"/>
        <end position="154"/>
    </location>
</feature>
<dbReference type="EMBL" id="CYKH01000706">
    <property type="protein sequence ID" value="CUG22162.1"/>
    <property type="molecule type" value="Genomic_DNA"/>
</dbReference>
<protein>
    <submittedName>
        <fullName evidence="2">Dynein intermediate chain, putative</fullName>
    </submittedName>
</protein>
<accession>A0A0S4IYR0</accession>
<proteinExistence type="predicted"/>
<feature type="compositionally biased region" description="Low complexity" evidence="1">
    <location>
        <begin position="72"/>
        <end position="90"/>
    </location>
</feature>
<feature type="compositionally biased region" description="Basic and acidic residues" evidence="1">
    <location>
        <begin position="7"/>
        <end position="37"/>
    </location>
</feature>
<reference evidence="3" key="1">
    <citation type="submission" date="2015-09" db="EMBL/GenBank/DDBJ databases">
        <authorList>
            <consortium name="Pathogen Informatics"/>
        </authorList>
    </citation>
    <scope>NUCLEOTIDE SEQUENCE [LARGE SCALE GENOMIC DNA]</scope>
    <source>
        <strain evidence="3">Lake Konstanz</strain>
    </source>
</reference>
<dbReference type="VEuPathDB" id="TriTrypDB:BSAL_75975"/>
<organism evidence="2 3">
    <name type="scientific">Bodo saltans</name>
    <name type="common">Flagellated protozoan</name>
    <dbReference type="NCBI Taxonomy" id="75058"/>
    <lineage>
        <taxon>Eukaryota</taxon>
        <taxon>Discoba</taxon>
        <taxon>Euglenozoa</taxon>
        <taxon>Kinetoplastea</taxon>
        <taxon>Metakinetoplastina</taxon>
        <taxon>Eubodonida</taxon>
        <taxon>Bodonidae</taxon>
        <taxon>Bodo</taxon>
    </lineage>
</organism>
<dbReference type="Proteomes" id="UP000051952">
    <property type="component" value="Unassembled WGS sequence"/>
</dbReference>
<evidence type="ECO:0000256" key="1">
    <source>
        <dbReference type="SAM" id="MobiDB-lite"/>
    </source>
</evidence>
<evidence type="ECO:0000313" key="2">
    <source>
        <dbReference type="EMBL" id="CUG22162.1"/>
    </source>
</evidence>
<sequence length="154" mass="16567">MSRARRVKQDAERKAAAQLERERDTQIRVLDRGEDRTPLPLLKQSDEGTTSKGVVRRGADKKSAGSSQADVSTSQQESSQMESSQNSTNSASTVEDDESGFQPPSDGSHSLERSSLSQSVDIKGGRSEGGAASSRGGADKSSFFFLQRCRAPRS</sequence>
<name>A0A0S4IYR0_BODSA</name>